<dbReference type="STRING" id="436010.A0A166T8Z5"/>
<gene>
    <name evidence="1" type="ORF">FIBSPDRAFT_946086</name>
</gene>
<dbReference type="AlphaFoldDB" id="A0A166T8Z5"/>
<keyword evidence="2" id="KW-1185">Reference proteome</keyword>
<sequence>MPKIKKSLLDGFEEDGAESEKVRCLACKAASSDGKGTWMLRRSAAKHILGPVHLSVIAAATEASQLAREDASRLEEPYCDPSDAYINPRAADLATPELRFGLFDPALDGMPDLGPCSDDKDGFAGVHTPIPTGMLPHDPSIEETRLREQVHALLMQAEQDDEFGGLADSENDSTITNIVEQFGLLDLDDSAADTVESVTENPAANRGYAPYPSKMMMLLDIIDNLPRLRMSSSQFKMILWTLRESGMQQQLQMLCGSEPKAHVLSLGNIFYVNDIRESIARDFANPEIAKHLHFYPKETSGPVAEVWQAEHWTEFDPSERTPMYVQGLKQYFVNEVAQLGTGSYVLPLSWITRDGRLCTDCHNVTVLSDLSWLVGEEHNYFEVLEQHGGSIMWSADNRPKAVPDMPHPLRALADNEELYVVMVPIWCDDVSGNVSKQYNKHINIYMANSNLPKRLLQQEYFVRFVSTSPHATSSEQFSVVMDQIKYDNGLLFSSYQELIKQF</sequence>
<protein>
    <submittedName>
        <fullName evidence="1">Uncharacterized protein</fullName>
    </submittedName>
</protein>
<evidence type="ECO:0000313" key="1">
    <source>
        <dbReference type="EMBL" id="KZP30361.1"/>
    </source>
</evidence>
<dbReference type="EMBL" id="KV417494">
    <property type="protein sequence ID" value="KZP30361.1"/>
    <property type="molecule type" value="Genomic_DNA"/>
</dbReference>
<accession>A0A166T8Z5</accession>
<name>A0A166T8Z5_9AGAM</name>
<proteinExistence type="predicted"/>
<dbReference type="Proteomes" id="UP000076532">
    <property type="component" value="Unassembled WGS sequence"/>
</dbReference>
<evidence type="ECO:0000313" key="2">
    <source>
        <dbReference type="Proteomes" id="UP000076532"/>
    </source>
</evidence>
<organism evidence="1 2">
    <name type="scientific">Athelia psychrophila</name>
    <dbReference type="NCBI Taxonomy" id="1759441"/>
    <lineage>
        <taxon>Eukaryota</taxon>
        <taxon>Fungi</taxon>
        <taxon>Dikarya</taxon>
        <taxon>Basidiomycota</taxon>
        <taxon>Agaricomycotina</taxon>
        <taxon>Agaricomycetes</taxon>
        <taxon>Agaricomycetidae</taxon>
        <taxon>Atheliales</taxon>
        <taxon>Atheliaceae</taxon>
        <taxon>Athelia</taxon>
    </lineage>
</organism>
<dbReference type="OrthoDB" id="3028440at2759"/>
<reference evidence="1 2" key="1">
    <citation type="journal article" date="2016" name="Mol. Biol. Evol.">
        <title>Comparative Genomics of Early-Diverging Mushroom-Forming Fungi Provides Insights into the Origins of Lignocellulose Decay Capabilities.</title>
        <authorList>
            <person name="Nagy L.G."/>
            <person name="Riley R."/>
            <person name="Tritt A."/>
            <person name="Adam C."/>
            <person name="Daum C."/>
            <person name="Floudas D."/>
            <person name="Sun H."/>
            <person name="Yadav J.S."/>
            <person name="Pangilinan J."/>
            <person name="Larsson K.H."/>
            <person name="Matsuura K."/>
            <person name="Barry K."/>
            <person name="Labutti K."/>
            <person name="Kuo R."/>
            <person name="Ohm R.A."/>
            <person name="Bhattacharya S.S."/>
            <person name="Shirouzu T."/>
            <person name="Yoshinaga Y."/>
            <person name="Martin F.M."/>
            <person name="Grigoriev I.V."/>
            <person name="Hibbett D.S."/>
        </authorList>
    </citation>
    <scope>NUCLEOTIDE SEQUENCE [LARGE SCALE GENOMIC DNA]</scope>
    <source>
        <strain evidence="1 2">CBS 109695</strain>
    </source>
</reference>